<dbReference type="Pfam" id="PF01266">
    <property type="entry name" value="DAO"/>
    <property type="match status" value="1"/>
</dbReference>
<feature type="non-terminal residue" evidence="3">
    <location>
        <position position="71"/>
    </location>
</feature>
<evidence type="ECO:0000313" key="3">
    <source>
        <dbReference type="EMBL" id="GAG41902.1"/>
    </source>
</evidence>
<feature type="region of interest" description="Disordered" evidence="1">
    <location>
        <begin position="46"/>
        <end position="71"/>
    </location>
</feature>
<organism evidence="3">
    <name type="scientific">marine sediment metagenome</name>
    <dbReference type="NCBI Taxonomy" id="412755"/>
    <lineage>
        <taxon>unclassified sequences</taxon>
        <taxon>metagenomes</taxon>
        <taxon>ecological metagenomes</taxon>
    </lineage>
</organism>
<comment type="caution">
    <text evidence="3">The sequence shown here is derived from an EMBL/GenBank/DDBJ whole genome shotgun (WGS) entry which is preliminary data.</text>
</comment>
<evidence type="ECO:0000256" key="1">
    <source>
        <dbReference type="SAM" id="MobiDB-lite"/>
    </source>
</evidence>
<proteinExistence type="predicted"/>
<feature type="domain" description="FAD dependent oxidoreductase" evidence="2">
    <location>
        <begin position="2"/>
        <end position="41"/>
    </location>
</feature>
<dbReference type="InterPro" id="IPR006076">
    <property type="entry name" value="FAD-dep_OxRdtase"/>
</dbReference>
<reference evidence="3" key="1">
    <citation type="journal article" date="2014" name="Front. Microbiol.">
        <title>High frequency of phylogenetically diverse reductive dehalogenase-homologous genes in deep subseafloor sedimentary metagenomes.</title>
        <authorList>
            <person name="Kawai M."/>
            <person name="Futagami T."/>
            <person name="Toyoda A."/>
            <person name="Takaki Y."/>
            <person name="Nishi S."/>
            <person name="Hori S."/>
            <person name="Arai W."/>
            <person name="Tsubouchi T."/>
            <person name="Morono Y."/>
            <person name="Uchiyama I."/>
            <person name="Ito T."/>
            <person name="Fujiyama A."/>
            <person name="Inagaki F."/>
            <person name="Takami H."/>
        </authorList>
    </citation>
    <scope>NUCLEOTIDE SEQUENCE</scope>
    <source>
        <strain evidence="3">Expedition CK06-06</strain>
    </source>
</reference>
<name>X0Y3H9_9ZZZZ</name>
<dbReference type="Gene3D" id="3.50.50.60">
    <property type="entry name" value="FAD/NAD(P)-binding domain"/>
    <property type="match status" value="1"/>
</dbReference>
<accession>X0Y3H9</accession>
<protein>
    <recommendedName>
        <fullName evidence="2">FAD dependent oxidoreductase domain-containing protein</fullName>
    </recommendedName>
</protein>
<dbReference type="InterPro" id="IPR036188">
    <property type="entry name" value="FAD/NAD-bd_sf"/>
</dbReference>
<sequence>MIVIGGSATGMATALALRRDGHQVTVLERESLPPCNSSVEAFERWERSGSPQSRHSHAFLARLHNKGEFRP</sequence>
<dbReference type="SUPFAM" id="SSF51971">
    <property type="entry name" value="Nucleotide-binding domain"/>
    <property type="match status" value="1"/>
</dbReference>
<dbReference type="AlphaFoldDB" id="X0Y3H9"/>
<evidence type="ECO:0000259" key="2">
    <source>
        <dbReference type="Pfam" id="PF01266"/>
    </source>
</evidence>
<gene>
    <name evidence="3" type="ORF">S01H1_62759</name>
</gene>
<dbReference type="EMBL" id="BARS01041247">
    <property type="protein sequence ID" value="GAG41902.1"/>
    <property type="molecule type" value="Genomic_DNA"/>
</dbReference>